<dbReference type="AlphaFoldDB" id="A0A7R9MF09"/>
<evidence type="ECO:0000256" key="2">
    <source>
        <dbReference type="ARBA" id="ARBA00005330"/>
    </source>
</evidence>
<feature type="region of interest" description="Disordered" evidence="7">
    <location>
        <begin position="226"/>
        <end position="264"/>
    </location>
</feature>
<dbReference type="GO" id="GO:0006357">
    <property type="term" value="P:regulation of transcription by RNA polymerase II"/>
    <property type="evidence" value="ECO:0007669"/>
    <property type="project" value="TreeGrafter"/>
</dbReference>
<sequence length="448" mass="50743">MKGKGKKEKDGDSDDNSCPLQFLDFQVLDPSKQCPRFTSVVQRSEDESGIGAEDMDVLQLELESLLVSVVQRQRLLETEMESLTNWCDSKNRDKRSPHKPSEVLGKRSKHSDEKPSKKFKDNHSNSTNSGKSRPQKAKNIPIKNTETEYSEPQQKAISKAIAIKNDIPNQFWNFIEPYCCEITSDHIKFLNEELKSYDSDSDFYKIPNLGKHYSLKWDDNDIMDQKDKKKGLSASNCSPRSSLIQTSNKPKKGSKNQSEPDKTSFGALTQRLVSCLIEENLLNGGLMDPKSNGNDNNNMKGPSNGSPNHKVFKSLNLGNTAKLEKRIRKELEEHGIISLDDILNGSDTSAGDEDEILQELKRSQQELKSLSDKNHSQIKRLLSAAKKEITRQDVSKKLEMADTEVIEAYRRILAAKQKKRSPTKKEREGAFKALKDREQILKQLQCLS</sequence>
<keyword evidence="6" id="KW-0175">Coiled coil</keyword>
<dbReference type="GO" id="GO:0003713">
    <property type="term" value="F:transcription coactivator activity"/>
    <property type="evidence" value="ECO:0007669"/>
    <property type="project" value="TreeGrafter"/>
</dbReference>
<feature type="compositionally biased region" description="Basic and acidic residues" evidence="7">
    <location>
        <begin position="99"/>
        <end position="123"/>
    </location>
</feature>
<evidence type="ECO:0000256" key="1">
    <source>
        <dbReference type="ARBA" id="ARBA00004123"/>
    </source>
</evidence>
<dbReference type="InterPro" id="IPR019340">
    <property type="entry name" value="Histone_AcTrfase_su3"/>
</dbReference>
<proteinExistence type="inferred from homology"/>
<comment type="subcellular location">
    <subcellularLocation>
        <location evidence="1">Nucleus</location>
    </subcellularLocation>
</comment>
<evidence type="ECO:0000256" key="6">
    <source>
        <dbReference type="SAM" id="Coils"/>
    </source>
</evidence>
<feature type="region of interest" description="Disordered" evidence="7">
    <location>
        <begin position="284"/>
        <end position="317"/>
    </location>
</feature>
<dbReference type="EMBL" id="CAJPVJ010016299">
    <property type="protein sequence ID" value="CAG2176182.1"/>
    <property type="molecule type" value="Genomic_DNA"/>
</dbReference>
<name>A0A7R9MF09_9ACAR</name>
<dbReference type="EMBL" id="OC931124">
    <property type="protein sequence ID" value="CAD7658997.1"/>
    <property type="molecule type" value="Genomic_DNA"/>
</dbReference>
<dbReference type="Pfam" id="PF10198">
    <property type="entry name" value="Ada3"/>
    <property type="match status" value="1"/>
</dbReference>
<evidence type="ECO:0000313" key="9">
    <source>
        <dbReference type="Proteomes" id="UP000728032"/>
    </source>
</evidence>
<keyword evidence="9" id="KW-1185">Reference proteome</keyword>
<dbReference type="GO" id="GO:0000124">
    <property type="term" value="C:SAGA complex"/>
    <property type="evidence" value="ECO:0007669"/>
    <property type="project" value="TreeGrafter"/>
</dbReference>
<feature type="compositionally biased region" description="Polar residues" evidence="7">
    <location>
        <begin position="233"/>
        <end position="248"/>
    </location>
</feature>
<dbReference type="PANTHER" id="PTHR13556">
    <property type="entry name" value="TRANSCRIPTIONAL ADAPTER 3-RELATED"/>
    <property type="match status" value="1"/>
</dbReference>
<evidence type="ECO:0008006" key="10">
    <source>
        <dbReference type="Google" id="ProtNLM"/>
    </source>
</evidence>
<feature type="region of interest" description="Disordered" evidence="7">
    <location>
        <begin position="87"/>
        <end position="151"/>
    </location>
</feature>
<feature type="compositionally biased region" description="Polar residues" evidence="7">
    <location>
        <begin position="291"/>
        <end position="307"/>
    </location>
</feature>
<keyword evidence="4" id="KW-0804">Transcription</keyword>
<keyword evidence="3" id="KW-0805">Transcription regulation</keyword>
<feature type="coiled-coil region" evidence="6">
    <location>
        <begin position="353"/>
        <end position="380"/>
    </location>
</feature>
<dbReference type="Proteomes" id="UP000728032">
    <property type="component" value="Unassembled WGS sequence"/>
</dbReference>
<dbReference type="PANTHER" id="PTHR13556:SF2">
    <property type="entry name" value="TRANSCRIPTIONAL ADAPTER 3"/>
    <property type="match status" value="1"/>
</dbReference>
<gene>
    <name evidence="8" type="ORF">ONB1V03_LOCUS15616</name>
</gene>
<accession>A0A7R9MF09</accession>
<dbReference type="OrthoDB" id="1232at2759"/>
<comment type="similarity">
    <text evidence="2">Belongs to the NGG1 family.</text>
</comment>
<evidence type="ECO:0000256" key="4">
    <source>
        <dbReference type="ARBA" id="ARBA00023163"/>
    </source>
</evidence>
<evidence type="ECO:0000313" key="8">
    <source>
        <dbReference type="EMBL" id="CAD7658997.1"/>
    </source>
</evidence>
<evidence type="ECO:0000256" key="7">
    <source>
        <dbReference type="SAM" id="MobiDB-lite"/>
    </source>
</evidence>
<evidence type="ECO:0000256" key="5">
    <source>
        <dbReference type="ARBA" id="ARBA00023242"/>
    </source>
</evidence>
<evidence type="ECO:0000256" key="3">
    <source>
        <dbReference type="ARBA" id="ARBA00023015"/>
    </source>
</evidence>
<keyword evidence="5" id="KW-0539">Nucleus</keyword>
<dbReference type="GO" id="GO:0005634">
    <property type="term" value="C:nucleus"/>
    <property type="evidence" value="ECO:0007669"/>
    <property type="project" value="UniProtKB-SubCell"/>
</dbReference>
<protein>
    <recommendedName>
        <fullName evidence="10">Transcriptional adapter 3</fullName>
    </recommendedName>
</protein>
<reference evidence="8" key="1">
    <citation type="submission" date="2020-11" db="EMBL/GenBank/DDBJ databases">
        <authorList>
            <person name="Tran Van P."/>
        </authorList>
    </citation>
    <scope>NUCLEOTIDE SEQUENCE</scope>
</reference>
<organism evidence="8">
    <name type="scientific">Oppiella nova</name>
    <dbReference type="NCBI Taxonomy" id="334625"/>
    <lineage>
        <taxon>Eukaryota</taxon>
        <taxon>Metazoa</taxon>
        <taxon>Ecdysozoa</taxon>
        <taxon>Arthropoda</taxon>
        <taxon>Chelicerata</taxon>
        <taxon>Arachnida</taxon>
        <taxon>Acari</taxon>
        <taxon>Acariformes</taxon>
        <taxon>Sarcoptiformes</taxon>
        <taxon>Oribatida</taxon>
        <taxon>Brachypylina</taxon>
        <taxon>Oppioidea</taxon>
        <taxon>Oppiidae</taxon>
        <taxon>Oppiella</taxon>
    </lineage>
</organism>